<dbReference type="PANTHER" id="PTHR31642">
    <property type="entry name" value="TRICHOTHECENE 3-O-ACETYLTRANSFERASE"/>
    <property type="match status" value="1"/>
</dbReference>
<reference evidence="3" key="2">
    <citation type="submission" date="2025-08" db="UniProtKB">
        <authorList>
            <consortium name="RefSeq"/>
        </authorList>
    </citation>
    <scope>IDENTIFICATION</scope>
    <source>
        <tissue evidence="3">Leaf</tissue>
    </source>
</reference>
<dbReference type="InterPro" id="IPR023213">
    <property type="entry name" value="CAT-like_dom_sf"/>
</dbReference>
<organism evidence="2 3">
    <name type="scientific">Camelina sativa</name>
    <name type="common">False flax</name>
    <name type="synonym">Myagrum sativum</name>
    <dbReference type="NCBI Taxonomy" id="90675"/>
    <lineage>
        <taxon>Eukaryota</taxon>
        <taxon>Viridiplantae</taxon>
        <taxon>Streptophyta</taxon>
        <taxon>Embryophyta</taxon>
        <taxon>Tracheophyta</taxon>
        <taxon>Spermatophyta</taxon>
        <taxon>Magnoliopsida</taxon>
        <taxon>eudicotyledons</taxon>
        <taxon>Gunneridae</taxon>
        <taxon>Pentapetalae</taxon>
        <taxon>rosids</taxon>
        <taxon>malvids</taxon>
        <taxon>Brassicales</taxon>
        <taxon>Brassicaceae</taxon>
        <taxon>Camelineae</taxon>
        <taxon>Camelina</taxon>
    </lineage>
</organism>
<dbReference type="Pfam" id="PF02458">
    <property type="entry name" value="Transferase"/>
    <property type="match status" value="1"/>
</dbReference>
<gene>
    <name evidence="3" type="primary">LOC104701057</name>
</gene>
<evidence type="ECO:0000313" key="3">
    <source>
        <dbReference type="RefSeq" id="XP_019084707.1"/>
    </source>
</evidence>
<accession>A0ABM1QD69</accession>
<dbReference type="SUPFAM" id="SSF52777">
    <property type="entry name" value="CoA-dependent acyltransferases"/>
    <property type="match status" value="1"/>
</dbReference>
<dbReference type="PANTHER" id="PTHR31642:SF324">
    <property type="entry name" value="SPERMIDINE HYDROXYCINNAMOYL TRANSFERASE"/>
    <property type="match status" value="1"/>
</dbReference>
<dbReference type="RefSeq" id="XP_019084707.1">
    <property type="nucleotide sequence ID" value="XM_019229162.1"/>
</dbReference>
<reference evidence="2" key="1">
    <citation type="journal article" date="2014" name="Nat. Commun.">
        <title>The emerging biofuel crop Camelina sativa retains a highly undifferentiated hexaploid genome structure.</title>
        <authorList>
            <person name="Kagale S."/>
            <person name="Koh C."/>
            <person name="Nixon J."/>
            <person name="Bollina V."/>
            <person name="Clarke W.E."/>
            <person name="Tuteja R."/>
            <person name="Spillane C."/>
            <person name="Robinson S.J."/>
            <person name="Links M.G."/>
            <person name="Clarke C."/>
            <person name="Higgins E.E."/>
            <person name="Huebert T."/>
            <person name="Sharpe A.G."/>
            <person name="Parkin I.A."/>
        </authorList>
    </citation>
    <scope>NUCLEOTIDE SEQUENCE [LARGE SCALE GENOMIC DNA]</scope>
    <source>
        <strain evidence="2">cv. DH55</strain>
    </source>
</reference>
<comment type="similarity">
    <text evidence="1">Belongs to the plant acyltransferase family.</text>
</comment>
<dbReference type="GeneID" id="104701057"/>
<evidence type="ECO:0000256" key="1">
    <source>
        <dbReference type="ARBA" id="ARBA00009861"/>
    </source>
</evidence>
<dbReference type="InterPro" id="IPR050317">
    <property type="entry name" value="Plant_Fungal_Acyltransferase"/>
</dbReference>
<protein>
    <submittedName>
        <fullName evidence="3">Spermidine hydroxycinnamoyl transferase-like</fullName>
    </submittedName>
</protein>
<sequence>MAPITFRKSCTIVPAEPTWIGRFPLAEWDQVGTISHIPTLYFYDKPYESFQGNVVETLKNSLSRVLVHFYPMAGRLRWLPRGRFELNCNAEGVEFIEAESEGKLSDFEDFSPTPEFENLMPQVNYKNPIETIPLFLAQLTKFKCGGLSLSVNISHAIVDGQSALHFISEWARLARGEPLETIPFLDRKILWAGEPLPPFASPPKFDHKEFDQPPFLIGEKDNVEERKKKTIVTMLKLSESQLENNGLRSKANGSKYSDSSRGFTRYETVTGHVWRCACKARGHSPEQPTALGICIDTRSRMQPPLPRGYFGNATLDVVAASTSGELISNELGFAASLISKAIKNVTNEYVMIGIEYLKNQEDLKKFQDLHALGSTEGPFYGNPNLGLVSWLTLPMCGLDFGWGKEFYTGPGTHDFDGDSLILPDHDEDGSVILATCLQVTHMEAFKKHFYEDI</sequence>
<evidence type="ECO:0000313" key="2">
    <source>
        <dbReference type="Proteomes" id="UP000694864"/>
    </source>
</evidence>
<dbReference type="Gene3D" id="3.30.559.10">
    <property type="entry name" value="Chloramphenicol acetyltransferase-like domain"/>
    <property type="match status" value="2"/>
</dbReference>
<proteinExistence type="inferred from homology"/>
<keyword evidence="2" id="KW-1185">Reference proteome</keyword>
<name>A0ABM1QD69_CAMSA</name>
<dbReference type="Proteomes" id="UP000694864">
    <property type="component" value="Chromosome 1"/>
</dbReference>